<evidence type="ECO:0000313" key="2">
    <source>
        <dbReference type="Proteomes" id="UP000018419"/>
    </source>
</evidence>
<dbReference type="Proteomes" id="UP000018419">
    <property type="component" value="Unassembled WGS sequence"/>
</dbReference>
<proteinExistence type="predicted"/>
<sequence>MEFSKEAQAALYKMIRHTPGIDAKQIAEVLGDSHKTVLNYGNPNMDYLPSLKKFEALLDFTKNPAVLQVWAHSLNLALVPAGCDGDKHRELSIFEAMMQHNICSGQVNQKVYEAYEDGVVTPDEYQEIHEIAQRMIDFITAVDQAAFKQMQKYTTNLKSEKA</sequence>
<evidence type="ECO:0008006" key="3">
    <source>
        <dbReference type="Google" id="ProtNLM"/>
    </source>
</evidence>
<dbReference type="Pfam" id="PF06892">
    <property type="entry name" value="Phage_CP76"/>
    <property type="match status" value="1"/>
</dbReference>
<accession>A0ABP2GNV1</accession>
<keyword evidence="2" id="KW-1185">Reference proteome</keyword>
<protein>
    <recommendedName>
        <fullName evidence="3">XRE family transcriptional regulator</fullName>
    </recommendedName>
</protein>
<reference evidence="1 2" key="1">
    <citation type="submission" date="2009-07" db="EMBL/GenBank/DDBJ databases">
        <authorList>
            <person name="Madupu R."/>
            <person name="Durkin A.S."/>
            <person name="Torralba M."/>
            <person name="Methe B."/>
            <person name="Sutton G.G."/>
            <person name="Strausberg R.L."/>
            <person name="Nelson K.E."/>
        </authorList>
    </citation>
    <scope>NUCLEOTIDE SEQUENCE [LARGE SCALE GENOMIC DNA]</scope>
    <source>
        <strain evidence="1 2">SK82</strain>
    </source>
</reference>
<dbReference type="InterPro" id="IPR009679">
    <property type="entry name" value="Phage_186_CII-like"/>
</dbReference>
<name>A0ABP2GNV1_ACIRA</name>
<evidence type="ECO:0000313" key="1">
    <source>
        <dbReference type="EMBL" id="EET83460.1"/>
    </source>
</evidence>
<gene>
    <name evidence="1" type="ORF">ACIRA0001_2635</name>
</gene>
<comment type="caution">
    <text evidence="1">The sequence shown here is derived from an EMBL/GenBank/DDBJ whole genome shotgun (WGS) entry which is preliminary data.</text>
</comment>
<dbReference type="EMBL" id="ACVR01000016">
    <property type="protein sequence ID" value="EET83460.1"/>
    <property type="molecule type" value="Genomic_DNA"/>
</dbReference>
<organism evidence="1 2">
    <name type="scientific">Acinetobacter radioresistens SK82</name>
    <dbReference type="NCBI Taxonomy" id="596318"/>
    <lineage>
        <taxon>Bacteria</taxon>
        <taxon>Pseudomonadati</taxon>
        <taxon>Pseudomonadota</taxon>
        <taxon>Gammaproteobacteria</taxon>
        <taxon>Moraxellales</taxon>
        <taxon>Moraxellaceae</taxon>
        <taxon>Acinetobacter</taxon>
    </lineage>
</organism>
<dbReference type="RefSeq" id="WP_005019465.1">
    <property type="nucleotide sequence ID" value="NZ_ACVR01000016.1"/>
</dbReference>